<dbReference type="OrthoDB" id="1521937at2"/>
<dbReference type="GO" id="GO:0043682">
    <property type="term" value="F:P-type divalent copper transporter activity"/>
    <property type="evidence" value="ECO:0007669"/>
    <property type="project" value="TreeGrafter"/>
</dbReference>
<evidence type="ECO:0000256" key="10">
    <source>
        <dbReference type="ARBA" id="ARBA00022989"/>
    </source>
</evidence>
<dbReference type="Pfam" id="PF00122">
    <property type="entry name" value="E1-E2_ATPase"/>
    <property type="match status" value="1"/>
</dbReference>
<dbReference type="CDD" id="cd00371">
    <property type="entry name" value="HMA"/>
    <property type="match status" value="1"/>
</dbReference>
<evidence type="ECO:0000313" key="15">
    <source>
        <dbReference type="EMBL" id="AEE54314.1"/>
    </source>
</evidence>
<keyword evidence="11" id="KW-0406">Ion transport</keyword>
<keyword evidence="4" id="KW-1003">Cell membrane</keyword>
<keyword evidence="6 13" id="KW-0812">Transmembrane</keyword>
<evidence type="ECO:0000256" key="6">
    <source>
        <dbReference type="ARBA" id="ARBA00022692"/>
    </source>
</evidence>
<dbReference type="KEGG" id="hhy:Halhy_6498"/>
<dbReference type="InterPro" id="IPR006121">
    <property type="entry name" value="HMA_dom"/>
</dbReference>
<evidence type="ECO:0000259" key="14">
    <source>
        <dbReference type="PROSITE" id="PS50846"/>
    </source>
</evidence>
<evidence type="ECO:0000256" key="4">
    <source>
        <dbReference type="ARBA" id="ARBA00022475"/>
    </source>
</evidence>
<feature type="transmembrane region" description="Helical" evidence="13">
    <location>
        <begin position="436"/>
        <end position="453"/>
    </location>
</feature>
<keyword evidence="5" id="KW-0597">Phosphoprotein</keyword>
<evidence type="ECO:0000256" key="7">
    <source>
        <dbReference type="ARBA" id="ARBA00022723"/>
    </source>
</evidence>
<evidence type="ECO:0000256" key="11">
    <source>
        <dbReference type="ARBA" id="ARBA00023065"/>
    </source>
</evidence>
<feature type="domain" description="HMA" evidence="14">
    <location>
        <begin position="101"/>
        <end position="167"/>
    </location>
</feature>
<dbReference type="InterPro" id="IPR018303">
    <property type="entry name" value="ATPase_P-typ_P_site"/>
</dbReference>
<dbReference type="InterPro" id="IPR023299">
    <property type="entry name" value="ATPase_P-typ_cyto_dom_N"/>
</dbReference>
<dbReference type="PANTHER" id="PTHR43520:SF5">
    <property type="entry name" value="CATION-TRANSPORTING P-TYPE ATPASE-RELATED"/>
    <property type="match status" value="1"/>
</dbReference>
<feature type="transmembrane region" description="Helical" evidence="13">
    <location>
        <begin position="759"/>
        <end position="780"/>
    </location>
</feature>
<dbReference type="STRING" id="760192.Halhy_6498"/>
<keyword evidence="7" id="KW-0479">Metal-binding</keyword>
<dbReference type="eggNOG" id="COG2217">
    <property type="taxonomic scope" value="Bacteria"/>
</dbReference>
<dbReference type="PANTHER" id="PTHR43520">
    <property type="entry name" value="ATP7, ISOFORM B"/>
    <property type="match status" value="1"/>
</dbReference>
<feature type="transmembrane region" description="Helical" evidence="13">
    <location>
        <begin position="224"/>
        <end position="242"/>
    </location>
</feature>
<protein>
    <submittedName>
        <fullName evidence="15">ATPase, P-type (Transporting), HAD superfamily, subfamily IC</fullName>
    </submittedName>
</protein>
<comment type="subcellular location">
    <subcellularLocation>
        <location evidence="1">Cell membrane</location>
        <topology evidence="1">Multi-pass membrane protein</topology>
    </subcellularLocation>
</comment>
<keyword evidence="9" id="KW-1278">Translocase</keyword>
<dbReference type="InterPro" id="IPR036412">
    <property type="entry name" value="HAD-like_sf"/>
</dbReference>
<evidence type="ECO:0000256" key="12">
    <source>
        <dbReference type="ARBA" id="ARBA00023136"/>
    </source>
</evidence>
<dbReference type="InterPro" id="IPR059000">
    <property type="entry name" value="ATPase_P-type_domA"/>
</dbReference>
<dbReference type="GO" id="GO:0005507">
    <property type="term" value="F:copper ion binding"/>
    <property type="evidence" value="ECO:0007669"/>
    <property type="project" value="TreeGrafter"/>
</dbReference>
<dbReference type="PRINTS" id="PR00119">
    <property type="entry name" value="CATATPASE"/>
</dbReference>
<feature type="transmembrane region" description="Helical" evidence="13">
    <location>
        <begin position="279"/>
        <end position="300"/>
    </location>
</feature>
<dbReference type="SUPFAM" id="SSF55008">
    <property type="entry name" value="HMA, heavy metal-associated domain"/>
    <property type="match status" value="1"/>
</dbReference>
<dbReference type="PRINTS" id="PR00943">
    <property type="entry name" value="CUATPASE"/>
</dbReference>
<dbReference type="EMBL" id="CP002691">
    <property type="protein sequence ID" value="AEE54314.1"/>
    <property type="molecule type" value="Genomic_DNA"/>
</dbReference>
<evidence type="ECO:0000256" key="3">
    <source>
        <dbReference type="ARBA" id="ARBA00022448"/>
    </source>
</evidence>
<dbReference type="GO" id="GO:0055070">
    <property type="term" value="P:copper ion homeostasis"/>
    <property type="evidence" value="ECO:0007669"/>
    <property type="project" value="TreeGrafter"/>
</dbReference>
<feature type="transmembrane region" description="Helical" evidence="13">
    <location>
        <begin position="254"/>
        <end position="273"/>
    </location>
</feature>
<feature type="transmembrane region" description="Helical" evidence="13">
    <location>
        <begin position="459"/>
        <end position="484"/>
    </location>
</feature>
<dbReference type="GO" id="GO:0016887">
    <property type="term" value="F:ATP hydrolysis activity"/>
    <property type="evidence" value="ECO:0007669"/>
    <property type="project" value="InterPro"/>
</dbReference>
<keyword evidence="10 13" id="KW-1133">Transmembrane helix</keyword>
<evidence type="ECO:0000256" key="2">
    <source>
        <dbReference type="ARBA" id="ARBA00006024"/>
    </source>
</evidence>
<dbReference type="PROSITE" id="PS50846">
    <property type="entry name" value="HMA_2"/>
    <property type="match status" value="1"/>
</dbReference>
<dbReference type="InterPro" id="IPR021993">
    <property type="entry name" value="ATPase-cat-bd"/>
</dbReference>
<name>F4KSG3_HALH1</name>
<dbReference type="Gene3D" id="3.30.70.100">
    <property type="match status" value="1"/>
</dbReference>
<gene>
    <name evidence="15" type="ordered locus">Halhy_6498</name>
</gene>
<dbReference type="Gene3D" id="2.70.150.10">
    <property type="entry name" value="Calcium-transporting ATPase, cytoplasmic transduction domain A"/>
    <property type="match status" value="1"/>
</dbReference>
<dbReference type="Proteomes" id="UP000008461">
    <property type="component" value="Chromosome"/>
</dbReference>
<dbReference type="Pfam" id="PF12156">
    <property type="entry name" value="ATPase-cat_bd"/>
    <property type="match status" value="1"/>
</dbReference>
<organism evidence="15 16">
    <name type="scientific">Haliscomenobacter hydrossis (strain ATCC 27775 / DSM 1100 / LMG 10767 / O)</name>
    <dbReference type="NCBI Taxonomy" id="760192"/>
    <lineage>
        <taxon>Bacteria</taxon>
        <taxon>Pseudomonadati</taxon>
        <taxon>Bacteroidota</taxon>
        <taxon>Saprospiria</taxon>
        <taxon>Saprospirales</taxon>
        <taxon>Haliscomenobacteraceae</taxon>
        <taxon>Haliscomenobacter</taxon>
    </lineage>
</organism>
<dbReference type="GO" id="GO:0005524">
    <property type="term" value="F:ATP binding"/>
    <property type="evidence" value="ECO:0007669"/>
    <property type="project" value="InterPro"/>
</dbReference>
<dbReference type="PROSITE" id="PS00154">
    <property type="entry name" value="ATPASE_E1_E2"/>
    <property type="match status" value="1"/>
</dbReference>
<evidence type="ECO:0000256" key="9">
    <source>
        <dbReference type="ARBA" id="ARBA00022967"/>
    </source>
</evidence>
<dbReference type="eggNOG" id="COG2608">
    <property type="taxonomic scope" value="Bacteria"/>
</dbReference>
<dbReference type="HOGENOM" id="CLU_001771_0_3_10"/>
<feature type="transmembrane region" description="Helical" evidence="13">
    <location>
        <begin position="786"/>
        <end position="811"/>
    </location>
</feature>
<dbReference type="SUPFAM" id="SSF56784">
    <property type="entry name" value="HAD-like"/>
    <property type="match status" value="1"/>
</dbReference>
<dbReference type="GO" id="GO:0005886">
    <property type="term" value="C:plasma membrane"/>
    <property type="evidence" value="ECO:0007669"/>
    <property type="project" value="UniProtKB-SubCell"/>
</dbReference>
<comment type="similarity">
    <text evidence="2">Belongs to the cation transport ATPase (P-type) (TC 3.A.3) family. Type IB subfamily.</text>
</comment>
<dbReference type="InterPro" id="IPR023214">
    <property type="entry name" value="HAD_sf"/>
</dbReference>
<feature type="transmembrane region" description="Helical" evidence="13">
    <location>
        <begin position="185"/>
        <end position="204"/>
    </location>
</feature>
<dbReference type="Gene3D" id="3.40.1110.10">
    <property type="entry name" value="Calcium-transporting ATPase, cytoplasmic domain N"/>
    <property type="match status" value="1"/>
</dbReference>
<dbReference type="SUPFAM" id="SSF81653">
    <property type="entry name" value="Calcium ATPase, transduction domain A"/>
    <property type="match status" value="1"/>
</dbReference>
<dbReference type="NCBIfam" id="TIGR01494">
    <property type="entry name" value="ATPase_P-type"/>
    <property type="match status" value="2"/>
</dbReference>
<dbReference type="AlphaFoldDB" id="F4KSG3"/>
<keyword evidence="8" id="KW-0460">Magnesium</keyword>
<reference evidence="15 16" key="1">
    <citation type="journal article" date="2011" name="Stand. Genomic Sci.">
        <title>Complete genome sequence of Haliscomenobacter hydrossis type strain (O).</title>
        <authorList>
            <consortium name="US DOE Joint Genome Institute (JGI-PGF)"/>
            <person name="Daligault H."/>
            <person name="Lapidus A."/>
            <person name="Zeytun A."/>
            <person name="Nolan M."/>
            <person name="Lucas S."/>
            <person name="Del Rio T.G."/>
            <person name="Tice H."/>
            <person name="Cheng J.F."/>
            <person name="Tapia R."/>
            <person name="Han C."/>
            <person name="Goodwin L."/>
            <person name="Pitluck S."/>
            <person name="Liolios K."/>
            <person name="Pagani I."/>
            <person name="Ivanova N."/>
            <person name="Huntemann M."/>
            <person name="Mavromatis K."/>
            <person name="Mikhailova N."/>
            <person name="Pati A."/>
            <person name="Chen A."/>
            <person name="Palaniappan K."/>
            <person name="Land M."/>
            <person name="Hauser L."/>
            <person name="Brambilla E.M."/>
            <person name="Rohde M."/>
            <person name="Verbarg S."/>
            <person name="Goker M."/>
            <person name="Bristow J."/>
            <person name="Eisen J.A."/>
            <person name="Markowitz V."/>
            <person name="Hugenholtz P."/>
            <person name="Kyrpides N.C."/>
            <person name="Klenk H.P."/>
            <person name="Woyke T."/>
        </authorList>
    </citation>
    <scope>NUCLEOTIDE SEQUENCE [LARGE SCALE GENOMIC DNA]</scope>
    <source>
        <strain evidence="16">ATCC 27775 / DSM 1100 / LMG 10767 / O</strain>
    </source>
</reference>
<keyword evidence="3" id="KW-0813">Transport</keyword>
<dbReference type="RefSeq" id="WP_013768831.1">
    <property type="nucleotide sequence ID" value="NC_015510.1"/>
</dbReference>
<accession>F4KSG3</accession>
<dbReference type="InterPro" id="IPR008250">
    <property type="entry name" value="ATPase_P-typ_transduc_dom_A_sf"/>
</dbReference>
<dbReference type="InterPro" id="IPR036163">
    <property type="entry name" value="HMA_dom_sf"/>
</dbReference>
<evidence type="ECO:0000256" key="13">
    <source>
        <dbReference type="SAM" id="Phobius"/>
    </source>
</evidence>
<dbReference type="Gene3D" id="3.40.50.1000">
    <property type="entry name" value="HAD superfamily/HAD-like"/>
    <property type="match status" value="1"/>
</dbReference>
<keyword evidence="16" id="KW-1185">Reference proteome</keyword>
<sequence>MTASTTLKSNAGKVRVDNHTQCYHCSEPLPTAPIPFDEKSFCCEGCRTVYEILNTNGLCQYYAIDETAGISLRGKRREEYAFLDDPEVLKRLVQFSDGKTTRITLFLPQIHCASCIWLLENLYKLSDGVQSSQVNFLKRELHLVFSEEYTSLRKIAELLASLGYAPAINLGSLDEAARPVINRSFAYKIGVAGFAFGNIMLLSFPEYLGLDHLTESGFSKYFGLLNILLSLPVIFFSAQDYFRSAYQSLRRGQLNIDVPLALGAAVLFLRSVYEILSHTGAGYMDSLAGLIFFLLIGKWFQQRTYHHISFERDYKSYFPISARKKVGQTEQSVALDKLDAGDIIFVRNGELIPADAVILRGEAKIDYSFVTGEAEPVNVPSGERVFAGGRQMGGVIELSLSKKVSQSYLTQLWNEDAFNKKQESQASVLANKVSRYFTTAILLIGFMTLFYWLPRNTSIAINAFTAVLIVACPCAGALAVPFTLGNALRILGRFHFFLKNTNAIEALYRVNTVVVDKTGTITAGQKSAVQFVGSPLSPTEKQLIAALSGQSNHPASKLINRELSKDNPEEIAIDYDVTEFSETIGKGVEATIGNRKIKLGSRSFMDVLPLDPAIDGEGVYVQINDEVKGYFVLEHFLRPQAVETLQYLQSLGEVYLLSGDNDREAELLAPIFKDRANLHFRQSPKDKLQFIQELQNQGKKVLMLGDGLNDAGALRQADAGIAITEDTANFTPASDAILSAERFHRLPAYMEYARRSIHLVFGAYSLALLYNIVGLSFAVQGTLSPVVAAILMPLSSITIVIFGTISSNWLAAKVLKK</sequence>
<dbReference type="InterPro" id="IPR001757">
    <property type="entry name" value="P_typ_ATPase"/>
</dbReference>
<evidence type="ECO:0000313" key="16">
    <source>
        <dbReference type="Proteomes" id="UP000008461"/>
    </source>
</evidence>
<keyword evidence="12 13" id="KW-0472">Membrane</keyword>
<evidence type="ECO:0000256" key="5">
    <source>
        <dbReference type="ARBA" id="ARBA00022553"/>
    </source>
</evidence>
<proteinExistence type="inferred from homology"/>
<dbReference type="Pfam" id="PF00702">
    <property type="entry name" value="Hydrolase"/>
    <property type="match status" value="1"/>
</dbReference>
<reference key="2">
    <citation type="submission" date="2011-04" db="EMBL/GenBank/DDBJ databases">
        <title>Complete sequence of chromosome of Haliscomenobacter hydrossis DSM 1100.</title>
        <authorList>
            <consortium name="US DOE Joint Genome Institute (JGI-PGF)"/>
            <person name="Lucas S."/>
            <person name="Han J."/>
            <person name="Lapidus A."/>
            <person name="Bruce D."/>
            <person name="Goodwin L."/>
            <person name="Pitluck S."/>
            <person name="Peters L."/>
            <person name="Kyrpides N."/>
            <person name="Mavromatis K."/>
            <person name="Ivanova N."/>
            <person name="Ovchinnikova G."/>
            <person name="Pagani I."/>
            <person name="Daligault H."/>
            <person name="Detter J.C."/>
            <person name="Han C."/>
            <person name="Land M."/>
            <person name="Hauser L."/>
            <person name="Markowitz V."/>
            <person name="Cheng J.-F."/>
            <person name="Hugenholtz P."/>
            <person name="Woyke T."/>
            <person name="Wu D."/>
            <person name="Verbarg S."/>
            <person name="Frueling A."/>
            <person name="Brambilla E."/>
            <person name="Klenk H.-P."/>
            <person name="Eisen J.A."/>
        </authorList>
    </citation>
    <scope>NUCLEOTIDE SEQUENCE</scope>
    <source>
        <strain>DSM 1100</strain>
    </source>
</reference>
<evidence type="ECO:0000256" key="1">
    <source>
        <dbReference type="ARBA" id="ARBA00004651"/>
    </source>
</evidence>
<evidence type="ECO:0000256" key="8">
    <source>
        <dbReference type="ARBA" id="ARBA00022842"/>
    </source>
</evidence>